<comment type="caution">
    <text evidence="6">The sequence shown here is derived from an EMBL/GenBank/DDBJ whole genome shotgun (WGS) entry which is preliminary data.</text>
</comment>
<dbReference type="InterPro" id="IPR018496">
    <property type="entry name" value="PsdUridine_synth_RsuA/RluB_CS"/>
</dbReference>
<protein>
    <recommendedName>
        <fullName evidence="4">Pseudouridine synthase</fullName>
        <ecNumber evidence="4">5.4.99.-</ecNumber>
    </recommendedName>
</protein>
<gene>
    <name evidence="7" type="ORF">ACD591_10265</name>
    <name evidence="6" type="ORF">FOE74_17215</name>
</gene>
<dbReference type="SUPFAM" id="SSF55120">
    <property type="entry name" value="Pseudouridine synthase"/>
    <property type="match status" value="1"/>
</dbReference>
<dbReference type="SUPFAM" id="SSF55174">
    <property type="entry name" value="Alpha-L RNA-binding motif"/>
    <property type="match status" value="1"/>
</dbReference>
<evidence type="ECO:0000256" key="2">
    <source>
        <dbReference type="ARBA" id="ARBA00023235"/>
    </source>
</evidence>
<dbReference type="GO" id="GO:0003723">
    <property type="term" value="F:RNA binding"/>
    <property type="evidence" value="ECO:0007669"/>
    <property type="project" value="UniProtKB-KW"/>
</dbReference>
<evidence type="ECO:0000256" key="1">
    <source>
        <dbReference type="ARBA" id="ARBA00008348"/>
    </source>
</evidence>
<dbReference type="EMBL" id="JBGOGF010000005">
    <property type="protein sequence ID" value="MFA1771676.1"/>
    <property type="molecule type" value="Genomic_DNA"/>
</dbReference>
<feature type="domain" description="Pseudouridine synthase RsuA/RluA-like" evidence="5">
    <location>
        <begin position="66"/>
        <end position="190"/>
    </location>
</feature>
<dbReference type="InterPro" id="IPR050343">
    <property type="entry name" value="RsuA_PseudoU_synthase"/>
</dbReference>
<dbReference type="GO" id="GO:0009982">
    <property type="term" value="F:pseudouridine synthase activity"/>
    <property type="evidence" value="ECO:0007669"/>
    <property type="project" value="InterPro"/>
</dbReference>
<dbReference type="Proteomes" id="UP000323866">
    <property type="component" value="Unassembled WGS sequence"/>
</dbReference>
<dbReference type="PANTHER" id="PTHR47683">
    <property type="entry name" value="PSEUDOURIDINE SYNTHASE FAMILY PROTEIN-RELATED"/>
    <property type="match status" value="1"/>
</dbReference>
<dbReference type="InterPro" id="IPR006145">
    <property type="entry name" value="PsdUridine_synth_RsuA/RluA"/>
</dbReference>
<dbReference type="Gene3D" id="3.30.70.580">
    <property type="entry name" value="Pseudouridine synthase I, catalytic domain, N-terminal subdomain"/>
    <property type="match status" value="1"/>
</dbReference>
<dbReference type="PROSITE" id="PS01149">
    <property type="entry name" value="PSI_RSU"/>
    <property type="match status" value="1"/>
</dbReference>
<keyword evidence="3" id="KW-0694">RNA-binding</keyword>
<sequence>MKSLTSSLQYFVVQKGRLSNKEAIQAILGGRVLVNNQKGQLRQVLQPEDEVRLDGQLLKAGQAFTYLAYYKPRGIESTLNPEIENNLTQALNLNVRVFPVGRLDKESEGLLLLTDDGQFYNRISHAETHQEKEYVVTVDKPLTAEALAHLAAGVVIMGKMTRPAQVQKLGEKTFSIVLTQGLNRQIRRMCYKLGFEVERLVRVRVVTVTIGDLSPGQWRPIPQAELDSLNQCLVK</sequence>
<reference evidence="6 8" key="1">
    <citation type="submission" date="2019-07" db="EMBL/GenBank/DDBJ databases">
        <authorList>
            <person name="Qu J.-H."/>
        </authorList>
    </citation>
    <scope>NUCLEOTIDE SEQUENCE [LARGE SCALE GENOMIC DNA]</scope>
    <source>
        <strain evidence="6 8">MDT1-10-3</strain>
    </source>
</reference>
<dbReference type="EMBL" id="VKKZ01000023">
    <property type="protein sequence ID" value="KAA6431850.1"/>
    <property type="molecule type" value="Genomic_DNA"/>
</dbReference>
<reference evidence="6 8" key="2">
    <citation type="submission" date="2019-09" db="EMBL/GenBank/DDBJ databases">
        <title>A bacterium isolated from glacier soil.</title>
        <authorList>
            <person name="Liu Q."/>
        </authorList>
    </citation>
    <scope>NUCLEOTIDE SEQUENCE [LARGE SCALE GENOMIC DNA]</scope>
    <source>
        <strain evidence="6 8">MDT1-10-3</strain>
    </source>
</reference>
<dbReference type="OrthoDB" id="1012272at2"/>
<keyword evidence="9" id="KW-1185">Reference proteome</keyword>
<dbReference type="InterPro" id="IPR042092">
    <property type="entry name" value="PsdUridine_s_RsuA/RluB/E/F_cat"/>
</dbReference>
<dbReference type="InterPro" id="IPR020094">
    <property type="entry name" value="TruA/RsuA/RluB/E/F_N"/>
</dbReference>
<accession>A0A5M8QAG1</accession>
<evidence type="ECO:0000313" key="6">
    <source>
        <dbReference type="EMBL" id="KAA6431850.1"/>
    </source>
</evidence>
<dbReference type="InterPro" id="IPR020103">
    <property type="entry name" value="PsdUridine_synth_cat_dom_sf"/>
</dbReference>
<evidence type="ECO:0000313" key="7">
    <source>
        <dbReference type="EMBL" id="MFA1771676.1"/>
    </source>
</evidence>
<organism evidence="6 8">
    <name type="scientific">Rufibacter glacialis</name>
    <dbReference type="NCBI Taxonomy" id="1259555"/>
    <lineage>
        <taxon>Bacteria</taxon>
        <taxon>Pseudomonadati</taxon>
        <taxon>Bacteroidota</taxon>
        <taxon>Cytophagia</taxon>
        <taxon>Cytophagales</taxon>
        <taxon>Hymenobacteraceae</taxon>
        <taxon>Rufibacter</taxon>
    </lineage>
</organism>
<comment type="similarity">
    <text evidence="1 4">Belongs to the pseudouridine synthase RsuA family.</text>
</comment>
<dbReference type="Proteomes" id="UP001570846">
    <property type="component" value="Unassembled WGS sequence"/>
</dbReference>
<dbReference type="Gene3D" id="3.30.70.1560">
    <property type="entry name" value="Alpha-L RNA-binding motif"/>
    <property type="match status" value="1"/>
</dbReference>
<dbReference type="GO" id="GO:0140098">
    <property type="term" value="F:catalytic activity, acting on RNA"/>
    <property type="evidence" value="ECO:0007669"/>
    <property type="project" value="UniProtKB-ARBA"/>
</dbReference>
<dbReference type="CDD" id="cd00165">
    <property type="entry name" value="S4"/>
    <property type="match status" value="1"/>
</dbReference>
<name>A0A5M8QAG1_9BACT</name>
<dbReference type="NCBIfam" id="TIGR00093">
    <property type="entry name" value="pseudouridine synthase"/>
    <property type="match status" value="1"/>
</dbReference>
<dbReference type="EC" id="5.4.99.-" evidence="4"/>
<dbReference type="RefSeq" id="WP_149099870.1">
    <property type="nucleotide sequence ID" value="NZ_BMMG01000006.1"/>
</dbReference>
<dbReference type="InterPro" id="IPR000748">
    <property type="entry name" value="PsdUridine_synth_RsuA/RluB/E/F"/>
</dbReference>
<evidence type="ECO:0000313" key="8">
    <source>
        <dbReference type="Proteomes" id="UP000323866"/>
    </source>
</evidence>
<dbReference type="FunFam" id="3.30.70.1560:FF:000002">
    <property type="entry name" value="Pseudouridine synthase"/>
    <property type="match status" value="1"/>
</dbReference>
<proteinExistence type="inferred from homology"/>
<dbReference type="Pfam" id="PF00849">
    <property type="entry name" value="PseudoU_synth_2"/>
    <property type="match status" value="1"/>
</dbReference>
<evidence type="ECO:0000259" key="5">
    <source>
        <dbReference type="Pfam" id="PF00849"/>
    </source>
</evidence>
<evidence type="ECO:0000256" key="3">
    <source>
        <dbReference type="PROSITE-ProRule" id="PRU00182"/>
    </source>
</evidence>
<dbReference type="AlphaFoldDB" id="A0A5M8QAG1"/>
<dbReference type="PROSITE" id="PS50889">
    <property type="entry name" value="S4"/>
    <property type="match status" value="1"/>
</dbReference>
<dbReference type="GO" id="GO:0001522">
    <property type="term" value="P:pseudouridine synthesis"/>
    <property type="evidence" value="ECO:0007669"/>
    <property type="project" value="InterPro"/>
</dbReference>
<dbReference type="PANTHER" id="PTHR47683:SF2">
    <property type="entry name" value="RNA-BINDING S4 DOMAIN-CONTAINING PROTEIN"/>
    <property type="match status" value="1"/>
</dbReference>
<keyword evidence="2 4" id="KW-0413">Isomerase</keyword>
<dbReference type="GO" id="GO:0006364">
    <property type="term" value="P:rRNA processing"/>
    <property type="evidence" value="ECO:0007669"/>
    <property type="project" value="UniProtKB-ARBA"/>
</dbReference>
<dbReference type="InterPro" id="IPR036986">
    <property type="entry name" value="S4_RNA-bd_sf"/>
</dbReference>
<reference evidence="7 9" key="3">
    <citation type="submission" date="2024-08" db="EMBL/GenBank/DDBJ databases">
        <authorList>
            <person name="Wei W."/>
        </authorList>
    </citation>
    <scope>NUCLEOTIDE SEQUENCE [LARGE SCALE GENOMIC DNA]</scope>
    <source>
        <strain evidence="7 9">XU2</strain>
    </source>
</reference>
<evidence type="ECO:0000256" key="4">
    <source>
        <dbReference type="RuleBase" id="RU003887"/>
    </source>
</evidence>
<evidence type="ECO:0000313" key="9">
    <source>
        <dbReference type="Proteomes" id="UP001570846"/>
    </source>
</evidence>
<dbReference type="Gene3D" id="3.10.290.10">
    <property type="entry name" value="RNA-binding S4 domain"/>
    <property type="match status" value="1"/>
</dbReference>